<dbReference type="GO" id="GO:0055129">
    <property type="term" value="P:L-proline biosynthetic process"/>
    <property type="evidence" value="ECO:0007669"/>
    <property type="project" value="UniProtKB-UniRule"/>
</dbReference>
<accession>A0A917E5N1</accession>
<dbReference type="HAMAP" id="MF_01925">
    <property type="entry name" value="P5C_reductase"/>
    <property type="match status" value="1"/>
</dbReference>
<evidence type="ECO:0000256" key="2">
    <source>
        <dbReference type="ARBA" id="ARBA00022857"/>
    </source>
</evidence>
<dbReference type="SUPFAM" id="SSF51735">
    <property type="entry name" value="NAD(P)-binding Rossmann-fold domains"/>
    <property type="match status" value="1"/>
</dbReference>
<dbReference type="Gene3D" id="3.40.50.720">
    <property type="entry name" value="NAD(P)-binding Rossmann-like Domain"/>
    <property type="match status" value="1"/>
</dbReference>
<comment type="similarity">
    <text evidence="1 4">Belongs to the pyrroline-5-carboxylate reductase family.</text>
</comment>
<dbReference type="InterPro" id="IPR036291">
    <property type="entry name" value="NAD(P)-bd_dom_sf"/>
</dbReference>
<evidence type="ECO:0000313" key="8">
    <source>
        <dbReference type="Proteomes" id="UP000635071"/>
    </source>
</evidence>
<reference evidence="7" key="2">
    <citation type="submission" date="2020-09" db="EMBL/GenBank/DDBJ databases">
        <authorList>
            <person name="Sun Q."/>
            <person name="Zhou Y."/>
        </authorList>
    </citation>
    <scope>NUCLEOTIDE SEQUENCE</scope>
    <source>
        <strain evidence="7">CGMCC 1.15519</strain>
    </source>
</reference>
<evidence type="ECO:0000256" key="4">
    <source>
        <dbReference type="HAMAP-Rule" id="MF_01925"/>
    </source>
</evidence>
<comment type="catalytic activity">
    <reaction evidence="4">
        <text>L-proline + NADP(+) = (S)-1-pyrroline-5-carboxylate + NADPH + 2 H(+)</text>
        <dbReference type="Rhea" id="RHEA:14109"/>
        <dbReference type="ChEBI" id="CHEBI:15378"/>
        <dbReference type="ChEBI" id="CHEBI:17388"/>
        <dbReference type="ChEBI" id="CHEBI:57783"/>
        <dbReference type="ChEBI" id="CHEBI:58349"/>
        <dbReference type="ChEBI" id="CHEBI:60039"/>
        <dbReference type="EC" id="1.5.1.2"/>
    </reaction>
</comment>
<keyword evidence="4" id="KW-0641">Proline biosynthesis</keyword>
<gene>
    <name evidence="4 7" type="primary">proC</name>
    <name evidence="7" type="ORF">GCM10011529_05630</name>
</gene>
<evidence type="ECO:0000256" key="1">
    <source>
        <dbReference type="ARBA" id="ARBA00005525"/>
    </source>
</evidence>
<evidence type="ECO:0000259" key="6">
    <source>
        <dbReference type="Pfam" id="PF14748"/>
    </source>
</evidence>
<dbReference type="Gene3D" id="1.10.3730.10">
    <property type="entry name" value="ProC C-terminal domain-like"/>
    <property type="match status" value="1"/>
</dbReference>
<comment type="subcellular location">
    <subcellularLocation>
        <location evidence="4">Cytoplasm</location>
    </subcellularLocation>
</comment>
<keyword evidence="4" id="KW-0028">Amino-acid biosynthesis</keyword>
<dbReference type="PANTHER" id="PTHR11645:SF0">
    <property type="entry name" value="PYRROLINE-5-CARBOXYLATE REDUCTASE 3"/>
    <property type="match status" value="1"/>
</dbReference>
<dbReference type="InterPro" id="IPR008927">
    <property type="entry name" value="6-PGluconate_DH-like_C_sf"/>
</dbReference>
<evidence type="ECO:0000256" key="3">
    <source>
        <dbReference type="ARBA" id="ARBA00023002"/>
    </source>
</evidence>
<dbReference type="GO" id="GO:0005737">
    <property type="term" value="C:cytoplasm"/>
    <property type="evidence" value="ECO:0007669"/>
    <property type="project" value="UniProtKB-SubCell"/>
</dbReference>
<feature type="domain" description="Pyrroline-5-carboxylate reductase dimerisation" evidence="6">
    <location>
        <begin position="138"/>
        <end position="240"/>
    </location>
</feature>
<dbReference type="EMBL" id="BMJM01000001">
    <property type="protein sequence ID" value="GGE02097.1"/>
    <property type="molecule type" value="Genomic_DNA"/>
</dbReference>
<comment type="pathway">
    <text evidence="4">Amino-acid biosynthesis; L-proline biosynthesis; L-proline from L-glutamate 5-semialdehyde: step 1/1.</text>
</comment>
<dbReference type="AlphaFoldDB" id="A0A917E5N1"/>
<evidence type="ECO:0000313" key="7">
    <source>
        <dbReference type="EMBL" id="GGE02097.1"/>
    </source>
</evidence>
<protein>
    <recommendedName>
        <fullName evidence="4">Pyrroline-5-carboxylate reductase</fullName>
        <shortName evidence="4">P5C reductase</shortName>
        <shortName evidence="4">P5CR</shortName>
        <ecNumber evidence="4">1.5.1.2</ecNumber>
    </recommendedName>
    <alternativeName>
        <fullName evidence="4">PCA reductase</fullName>
    </alternativeName>
</protein>
<keyword evidence="8" id="KW-1185">Reference proteome</keyword>
<dbReference type="SUPFAM" id="SSF48179">
    <property type="entry name" value="6-phosphogluconate dehydrogenase C-terminal domain-like"/>
    <property type="match status" value="1"/>
</dbReference>
<comment type="caution">
    <text evidence="7">The sequence shown here is derived from an EMBL/GenBank/DDBJ whole genome shotgun (WGS) entry which is preliminary data.</text>
</comment>
<keyword evidence="3 4" id="KW-0560">Oxidoreductase</keyword>
<name>A0A917E5N1_9SPHN</name>
<comment type="function">
    <text evidence="4">Catalyzes the reduction of 1-pyrroline-5-carboxylate (PCA) to L-proline.</text>
</comment>
<proteinExistence type="inferred from homology"/>
<dbReference type="PIRSF" id="PIRSF000193">
    <property type="entry name" value="Pyrrol-5-carb_rd"/>
    <property type="match status" value="1"/>
</dbReference>
<feature type="binding site" evidence="5">
    <location>
        <begin position="48"/>
        <end position="51"/>
    </location>
    <ligand>
        <name>NADP(+)</name>
        <dbReference type="ChEBI" id="CHEBI:58349"/>
    </ligand>
</feature>
<sequence>MGGALLRRWVAEDMGPVAVIDPVAKDLPAGVEAYAVPPVGRPDVLVLAVKPQIWREAAAAVAAVTGPMTLVVSVMAGVTTADLASVFPKSAIVRAMPNTPAAIGMAVTALFTTAGDLAEGAAEALFGPAGTTVWLSDEGDFDAVTAVSGSGPAYVFAFIEALAAAGVAAGLEAGLAERLARGTVSGAAALAVVDSTPAGVLRERVTSPGGTTAAGLAVLVPGLGELVTAAVAAAAARSRGLSG</sequence>
<keyword evidence="2 4" id="KW-0521">NADP</keyword>
<dbReference type="Pfam" id="PF14748">
    <property type="entry name" value="P5CR_dimer"/>
    <property type="match status" value="1"/>
</dbReference>
<reference evidence="7" key="1">
    <citation type="journal article" date="2014" name="Int. J. Syst. Evol. Microbiol.">
        <title>Complete genome sequence of Corynebacterium casei LMG S-19264T (=DSM 44701T), isolated from a smear-ripened cheese.</title>
        <authorList>
            <consortium name="US DOE Joint Genome Institute (JGI-PGF)"/>
            <person name="Walter F."/>
            <person name="Albersmeier A."/>
            <person name="Kalinowski J."/>
            <person name="Ruckert C."/>
        </authorList>
    </citation>
    <scope>NUCLEOTIDE SEQUENCE</scope>
    <source>
        <strain evidence="7">CGMCC 1.15519</strain>
    </source>
</reference>
<dbReference type="PANTHER" id="PTHR11645">
    <property type="entry name" value="PYRROLINE-5-CARBOXYLATE REDUCTASE"/>
    <property type="match status" value="1"/>
</dbReference>
<dbReference type="InterPro" id="IPR029036">
    <property type="entry name" value="P5CR_dimer"/>
</dbReference>
<dbReference type="InterPro" id="IPR000304">
    <property type="entry name" value="Pyrroline-COOH_reductase"/>
</dbReference>
<dbReference type="Proteomes" id="UP000635071">
    <property type="component" value="Unassembled WGS sequence"/>
</dbReference>
<organism evidence="7 8">
    <name type="scientific">Sandarakinorhabdus glacialis</name>
    <dbReference type="NCBI Taxonomy" id="1614636"/>
    <lineage>
        <taxon>Bacteria</taxon>
        <taxon>Pseudomonadati</taxon>
        <taxon>Pseudomonadota</taxon>
        <taxon>Alphaproteobacteria</taxon>
        <taxon>Sphingomonadales</taxon>
        <taxon>Sphingosinicellaceae</taxon>
        <taxon>Sandarakinorhabdus</taxon>
    </lineage>
</organism>
<comment type="catalytic activity">
    <reaction evidence="4">
        <text>L-proline + NAD(+) = (S)-1-pyrroline-5-carboxylate + NADH + 2 H(+)</text>
        <dbReference type="Rhea" id="RHEA:14105"/>
        <dbReference type="ChEBI" id="CHEBI:15378"/>
        <dbReference type="ChEBI" id="CHEBI:17388"/>
        <dbReference type="ChEBI" id="CHEBI:57540"/>
        <dbReference type="ChEBI" id="CHEBI:57945"/>
        <dbReference type="ChEBI" id="CHEBI:60039"/>
        <dbReference type="EC" id="1.5.1.2"/>
    </reaction>
</comment>
<dbReference type="EC" id="1.5.1.2" evidence="4"/>
<keyword evidence="4" id="KW-0963">Cytoplasm</keyword>
<dbReference type="FunFam" id="1.10.3730.10:FF:000001">
    <property type="entry name" value="Pyrroline-5-carboxylate reductase"/>
    <property type="match status" value="1"/>
</dbReference>
<evidence type="ECO:0000256" key="5">
    <source>
        <dbReference type="PIRSR" id="PIRSR000193-1"/>
    </source>
</evidence>
<dbReference type="GO" id="GO:0004735">
    <property type="term" value="F:pyrroline-5-carboxylate reductase activity"/>
    <property type="evidence" value="ECO:0007669"/>
    <property type="project" value="UniProtKB-UniRule"/>
</dbReference>